<gene>
    <name evidence="3" type="ORF">NDI79_17300</name>
</gene>
<proteinExistence type="predicted"/>
<dbReference type="Pfam" id="PF01882">
    <property type="entry name" value="DUF58"/>
    <property type="match status" value="1"/>
</dbReference>
<evidence type="ECO:0000259" key="2">
    <source>
        <dbReference type="Pfam" id="PF01882"/>
    </source>
</evidence>
<comment type="caution">
    <text evidence="3">The sequence shown here is derived from an EMBL/GenBank/DDBJ whole genome shotgun (WGS) entry which is preliminary data.</text>
</comment>
<dbReference type="Gene3D" id="2.60.40.10">
    <property type="entry name" value="Immunoglobulins"/>
    <property type="match status" value="1"/>
</dbReference>
<dbReference type="PANTHER" id="PTHR34351">
    <property type="entry name" value="SLR1927 PROTEIN-RELATED"/>
    <property type="match status" value="1"/>
</dbReference>
<feature type="domain" description="DUF11" evidence="1">
    <location>
        <begin position="55"/>
        <end position="112"/>
    </location>
</feature>
<dbReference type="InterPro" id="IPR001434">
    <property type="entry name" value="OmcB-like_DUF11"/>
</dbReference>
<reference evidence="3 4" key="1">
    <citation type="submission" date="2022-06" db="EMBL/GenBank/DDBJ databases">
        <title>Halogeometricum sp. a new haloarchaeum isolate from saline soil.</title>
        <authorList>
            <person name="Strakova D."/>
            <person name="Galisteo C."/>
            <person name="Sanchez-Porro C."/>
            <person name="Ventosa A."/>
        </authorList>
    </citation>
    <scope>NUCLEOTIDE SEQUENCE [LARGE SCALE GENOMIC DNA]</scope>
    <source>
        <strain evidence="4">S3BR25-2</strain>
    </source>
</reference>
<dbReference type="InterPro" id="IPR002881">
    <property type="entry name" value="DUF58"/>
</dbReference>
<feature type="domain" description="DUF58" evidence="2">
    <location>
        <begin position="196"/>
        <end position="361"/>
    </location>
</feature>
<dbReference type="Pfam" id="PF01345">
    <property type="entry name" value="DUF11"/>
    <property type="match status" value="1"/>
</dbReference>
<evidence type="ECO:0000259" key="1">
    <source>
        <dbReference type="Pfam" id="PF01345"/>
    </source>
</evidence>
<organism evidence="3 4">
    <name type="scientific">Halogeometricum luteum</name>
    <dbReference type="NCBI Taxonomy" id="2950537"/>
    <lineage>
        <taxon>Archaea</taxon>
        <taxon>Methanobacteriati</taxon>
        <taxon>Methanobacteriota</taxon>
        <taxon>Stenosarchaea group</taxon>
        <taxon>Halobacteria</taxon>
        <taxon>Halobacteriales</taxon>
        <taxon>Haloferacaceae</taxon>
        <taxon>Halogeometricum</taxon>
    </lineage>
</organism>
<accession>A0ABU2G564</accession>
<dbReference type="RefSeq" id="WP_310929909.1">
    <property type="nucleotide sequence ID" value="NZ_JAMQOQ010000005.1"/>
</dbReference>
<keyword evidence="4" id="KW-1185">Reference proteome</keyword>
<name>A0ABU2G564_9EURY</name>
<evidence type="ECO:0000313" key="4">
    <source>
        <dbReference type="Proteomes" id="UP001254813"/>
    </source>
</evidence>
<dbReference type="PANTHER" id="PTHR34351:SF2">
    <property type="entry name" value="DUF58 DOMAIN-CONTAINING PROTEIN"/>
    <property type="match status" value="1"/>
</dbReference>
<sequence length="421" mass="45385">MTTVRRTRRWRGVVAVALFATAVGLLAKDPVVLLLGAVGAGYAAYPWLTSPPSVDLDLTRTVEPRDAEAGEEVDVTVRVRNVGSSTLTDLRLVDGVPPMLTVSGGTPRHAAFLRPGATTEFSYAVRAEHGRHQFDPATVLARDAAGAHEVETTAHESTAVECAATVPEVPLRKQTMHGSGSVVTDEGGAGTEFHQTREYRSGDPLSRIDWRRRAKTGELTTVEFREERLASVVLCLDARPSAYRAADEDEPHAVAAGREGMAQVLTALADTRNPVGLAAVGRKACWLPPRTGSDHLAEARRRMGSHPAFSTVPPAPDADWGADGQLEQLRRRLDPGTQVVLFSPLADEAVTTFALELERRGTAVTVVSPDPTTTRTRGGRLATVERDERIRRLRGAEISVVDWDPADPLGPELVRAREGFA</sequence>
<evidence type="ECO:0000313" key="3">
    <source>
        <dbReference type="EMBL" id="MDS0295932.1"/>
    </source>
</evidence>
<dbReference type="InterPro" id="IPR013783">
    <property type="entry name" value="Ig-like_fold"/>
</dbReference>
<dbReference type="Proteomes" id="UP001254813">
    <property type="component" value="Unassembled WGS sequence"/>
</dbReference>
<dbReference type="EMBL" id="JAMQOQ010000005">
    <property type="protein sequence ID" value="MDS0295932.1"/>
    <property type="molecule type" value="Genomic_DNA"/>
</dbReference>
<protein>
    <submittedName>
        <fullName evidence="3">DUF58 domain-containing protein</fullName>
    </submittedName>
</protein>